<dbReference type="Gene3D" id="3.90.550.10">
    <property type="entry name" value="Spore Coat Polysaccharide Biosynthesis Protein SpsA, Chain A"/>
    <property type="match status" value="1"/>
</dbReference>
<dbReference type="Pfam" id="PF00535">
    <property type="entry name" value="Glycos_transf_2"/>
    <property type="match status" value="1"/>
</dbReference>
<dbReference type="SUPFAM" id="SSF53448">
    <property type="entry name" value="Nucleotide-diphospho-sugar transferases"/>
    <property type="match status" value="1"/>
</dbReference>
<protein>
    <recommendedName>
        <fullName evidence="2">Glycosyltransferase 2-like domain-containing protein</fullName>
    </recommendedName>
</protein>
<sequence length="327" mass="38154">MENPLVSIIIPTYNASAYIADAVDSAVKQTYLNKEIIVVDDGSTDDTKKILAPYIRDGFIKYIFQKNKGLSGARNTAIREANGEYIALLDADDFFLPEKVERQIRYLETHTECDISYCDLYHFYEDNPLKLLKLQYNYYSGNDVLLHLIKGNFIAPLAVVLRKNVFDRFGYFDENLKRSEDLEFWIRVALNGGRICFLPEILGKLRMRKTGNLQDSKGQPAVKLTNLEILDHLNSEMNKIEKKKYKLNYYRGMYAFKTAAAHLLNGEKKSAYLFVNKALFVYPLNFPICIIFYLIILLFPNRFFPWFFKLYYRVKHSVIFKRANVKV</sequence>
<comment type="caution">
    <text evidence="3">The sequence shown here is derived from an EMBL/GenBank/DDBJ whole genome shotgun (WGS) entry which is preliminary data.</text>
</comment>
<feature type="transmembrane region" description="Helical" evidence="1">
    <location>
        <begin position="279"/>
        <end position="299"/>
    </location>
</feature>
<organism evidence="3 4">
    <name type="scientific">Candidatus Nealsonbacteria bacterium CG10_big_fil_rev_8_21_14_0_10_36_24</name>
    <dbReference type="NCBI Taxonomy" id="1974710"/>
    <lineage>
        <taxon>Bacteria</taxon>
        <taxon>Candidatus Nealsoniibacteriota</taxon>
    </lineage>
</organism>
<evidence type="ECO:0000259" key="2">
    <source>
        <dbReference type="Pfam" id="PF00535"/>
    </source>
</evidence>
<keyword evidence="1" id="KW-0812">Transmembrane</keyword>
<dbReference type="PANTHER" id="PTHR43685">
    <property type="entry name" value="GLYCOSYLTRANSFERASE"/>
    <property type="match status" value="1"/>
</dbReference>
<keyword evidence="1" id="KW-0472">Membrane</keyword>
<dbReference type="InterPro" id="IPR050834">
    <property type="entry name" value="Glycosyltransf_2"/>
</dbReference>
<dbReference type="InterPro" id="IPR029044">
    <property type="entry name" value="Nucleotide-diphossugar_trans"/>
</dbReference>
<dbReference type="Proteomes" id="UP000228756">
    <property type="component" value="Unassembled WGS sequence"/>
</dbReference>
<dbReference type="EMBL" id="PFCJ01000006">
    <property type="protein sequence ID" value="PIR72625.1"/>
    <property type="molecule type" value="Genomic_DNA"/>
</dbReference>
<evidence type="ECO:0000313" key="3">
    <source>
        <dbReference type="EMBL" id="PIR72625.1"/>
    </source>
</evidence>
<gene>
    <name evidence="3" type="ORF">COU42_00605</name>
</gene>
<name>A0A2M6NSI9_9BACT</name>
<feature type="domain" description="Glycosyltransferase 2-like" evidence="2">
    <location>
        <begin position="7"/>
        <end position="160"/>
    </location>
</feature>
<proteinExistence type="predicted"/>
<dbReference type="InterPro" id="IPR001173">
    <property type="entry name" value="Glyco_trans_2-like"/>
</dbReference>
<keyword evidence="1" id="KW-1133">Transmembrane helix</keyword>
<accession>A0A2M6NSI9</accession>
<dbReference type="AlphaFoldDB" id="A0A2M6NSI9"/>
<dbReference type="PANTHER" id="PTHR43685:SF11">
    <property type="entry name" value="GLYCOSYLTRANSFERASE TAGX-RELATED"/>
    <property type="match status" value="1"/>
</dbReference>
<reference evidence="4" key="1">
    <citation type="submission" date="2017-09" db="EMBL/GenBank/DDBJ databases">
        <title>Depth-based differentiation of microbial function through sediment-hosted aquifers and enrichment of novel symbionts in the deep terrestrial subsurface.</title>
        <authorList>
            <person name="Probst A.J."/>
            <person name="Ladd B."/>
            <person name="Jarett J.K."/>
            <person name="Geller-Mcgrath D.E."/>
            <person name="Sieber C.M.K."/>
            <person name="Emerson J.B."/>
            <person name="Anantharaman K."/>
            <person name="Thomas B.C."/>
            <person name="Malmstrom R."/>
            <person name="Stieglmeier M."/>
            <person name="Klingl A."/>
            <person name="Woyke T."/>
            <person name="Ryan C.M."/>
            <person name="Banfield J.F."/>
        </authorList>
    </citation>
    <scope>NUCLEOTIDE SEQUENCE [LARGE SCALE GENOMIC DNA]</scope>
</reference>
<evidence type="ECO:0000313" key="4">
    <source>
        <dbReference type="Proteomes" id="UP000228756"/>
    </source>
</evidence>
<evidence type="ECO:0000256" key="1">
    <source>
        <dbReference type="SAM" id="Phobius"/>
    </source>
</evidence>